<keyword evidence="1" id="KW-0812">Transmembrane</keyword>
<comment type="caution">
    <text evidence="2">The sequence shown here is derived from an EMBL/GenBank/DDBJ whole genome shotgun (WGS) entry which is preliminary data.</text>
</comment>
<keyword evidence="1" id="KW-1133">Transmembrane helix</keyword>
<dbReference type="AlphaFoldDB" id="A0A0J6WMD8"/>
<evidence type="ECO:0000313" key="2">
    <source>
        <dbReference type="EMBL" id="KMO82897.1"/>
    </source>
</evidence>
<gene>
    <name evidence="2" type="ORF">MCHLDSM_00779</name>
</gene>
<dbReference type="STRING" id="37916.MCHLDSM_00779"/>
<reference evidence="2 3" key="1">
    <citation type="journal article" date="2015" name="Genome Biol. Evol.">
        <title>Characterization of Three Mycobacterium spp. with Potential Use in Bioremediation by Genome Sequencing and Comparative Genomics.</title>
        <authorList>
            <person name="Das S."/>
            <person name="Pettersson B.M."/>
            <person name="Behra P.R."/>
            <person name="Ramesh M."/>
            <person name="Dasgupta S."/>
            <person name="Bhattacharya A."/>
            <person name="Kirsebom L.A."/>
        </authorList>
    </citation>
    <scope>NUCLEOTIDE SEQUENCE [LARGE SCALE GENOMIC DNA]</scope>
    <source>
        <strain evidence="2 3">DSM 43826</strain>
    </source>
</reference>
<accession>A0A0J6WMD8</accession>
<keyword evidence="3" id="KW-1185">Reference proteome</keyword>
<dbReference type="Proteomes" id="UP000036513">
    <property type="component" value="Unassembled WGS sequence"/>
</dbReference>
<dbReference type="PATRIC" id="fig|37916.4.peg.835"/>
<proteinExistence type="predicted"/>
<feature type="transmembrane region" description="Helical" evidence="1">
    <location>
        <begin position="6"/>
        <end position="27"/>
    </location>
</feature>
<dbReference type="EMBL" id="JYNL01000008">
    <property type="protein sequence ID" value="KMO82897.1"/>
    <property type="molecule type" value="Genomic_DNA"/>
</dbReference>
<evidence type="ECO:0000313" key="3">
    <source>
        <dbReference type="Proteomes" id="UP000036513"/>
    </source>
</evidence>
<evidence type="ECO:0000256" key="1">
    <source>
        <dbReference type="SAM" id="Phobius"/>
    </source>
</evidence>
<keyword evidence="1" id="KW-0472">Membrane</keyword>
<name>A0A0J6WMD8_9MYCO</name>
<organism evidence="2 3">
    <name type="scientific">Mycolicibacterium chlorophenolicum</name>
    <dbReference type="NCBI Taxonomy" id="37916"/>
    <lineage>
        <taxon>Bacteria</taxon>
        <taxon>Bacillati</taxon>
        <taxon>Actinomycetota</taxon>
        <taxon>Actinomycetes</taxon>
        <taxon>Mycobacteriales</taxon>
        <taxon>Mycobacteriaceae</taxon>
        <taxon>Mycolicibacterium</taxon>
    </lineage>
</organism>
<sequence>MMLWDMIVLAGVVAIAVIPFVVFAWWARRRMRQRRWIQWPEPPVHISTRPLPRIVDPPMPNNEAD</sequence>
<protein>
    <submittedName>
        <fullName evidence="2">Uncharacterized protein</fullName>
    </submittedName>
</protein>